<dbReference type="NCBIfam" id="TIGR00231">
    <property type="entry name" value="small_GTP"/>
    <property type="match status" value="1"/>
</dbReference>
<sequence length="441" mass="49316">MNDTIVAIATAHGIGSISIVRLSGKNALSLALKLIKKDTLIPRYATFSKIYSTVGELVDEGIIIYFKAPNSFTGEDIVEFQTHGGLIVSNFILEELIKLGARLANPGEFSKRAFLNGKMDLAKAEAVQSLITSRSEDGIKILARHLKGELSSYVNSLRDELVTTLAYVETCIDYAEEDLPLDILEQTKSLLIENYKKLNEIVEISEQRKGLIEGFKVTIIGKPNVGKSSILNSLLKFERAIISDEAGTTRDRVEESLKIGTHLIRIIDTAGIREGVSLVEKIGIENSMKAVEEADIIIAVFDSSRVKDEEDEKILEICKNSGKKIIYVLNKDDLESKFNYDFEEYIKISAKKSSNLIIETLKKYLDSQNYDGIMLSSTRQILSSKNAKEALYRAKDLLNENELELFAYELNLAIMEISNIAKPYERTEILDAMFLNFCLGK</sequence>
<dbReference type="GO" id="GO:0002098">
    <property type="term" value="P:tRNA wobble uridine modification"/>
    <property type="evidence" value="ECO:0007669"/>
    <property type="project" value="TreeGrafter"/>
</dbReference>
<evidence type="ECO:0000256" key="5">
    <source>
        <dbReference type="ARBA" id="ARBA00023134"/>
    </source>
</evidence>
<feature type="binding site" evidence="6">
    <location>
        <begin position="268"/>
        <end position="271"/>
    </location>
    <ligand>
        <name>GTP</name>
        <dbReference type="ChEBI" id="CHEBI:37565"/>
    </ligand>
</feature>
<keyword evidence="4 6" id="KW-0630">Potassium</keyword>
<gene>
    <name evidence="6" type="primary">mnmE</name>
    <name evidence="6" type="synonym">trmE</name>
    <name evidence="9" type="ORF">CQ405_06245</name>
</gene>
<evidence type="ECO:0000256" key="6">
    <source>
        <dbReference type="HAMAP-Rule" id="MF_00379"/>
    </source>
</evidence>
<evidence type="ECO:0000256" key="1">
    <source>
        <dbReference type="ARBA" id="ARBA00011043"/>
    </source>
</evidence>
<dbReference type="CDD" id="cd04164">
    <property type="entry name" value="trmE"/>
    <property type="match status" value="1"/>
</dbReference>
<dbReference type="InterPro" id="IPR005225">
    <property type="entry name" value="Small_GTP-bd"/>
</dbReference>
<dbReference type="PROSITE" id="PS51709">
    <property type="entry name" value="G_TRME"/>
    <property type="match status" value="1"/>
</dbReference>
<comment type="function">
    <text evidence="6">Exhibits a very high intrinsic GTPase hydrolysis rate. Involved in the addition of a carboxymethylaminomethyl (cmnm) group at the wobble position (U34) of certain tRNAs, forming tRNA-cmnm(5)s(2)U34.</text>
</comment>
<dbReference type="EC" id="3.6.-.-" evidence="6"/>
<comment type="caution">
    <text evidence="6">Lacks conserved residue(s) required for the propagation of feature annotation.</text>
</comment>
<evidence type="ECO:0000256" key="7">
    <source>
        <dbReference type="RuleBase" id="RU003313"/>
    </source>
</evidence>
<feature type="binding site" evidence="6">
    <location>
        <position position="249"/>
    </location>
    <ligand>
        <name>Mg(2+)</name>
        <dbReference type="ChEBI" id="CHEBI:18420"/>
    </ligand>
</feature>
<dbReference type="Pfam" id="PF10396">
    <property type="entry name" value="TrmE_N"/>
    <property type="match status" value="1"/>
</dbReference>
<evidence type="ECO:0000256" key="2">
    <source>
        <dbReference type="ARBA" id="ARBA00022694"/>
    </source>
</evidence>
<dbReference type="InterPro" id="IPR027417">
    <property type="entry name" value="P-loop_NTPase"/>
</dbReference>
<dbReference type="InterPro" id="IPR004520">
    <property type="entry name" value="GTPase_MnmE"/>
</dbReference>
<accession>A0A2P8QZQ0</accession>
<comment type="subunit">
    <text evidence="6">Homodimer. Heterotetramer of two MnmE and two MnmG subunits.</text>
</comment>
<evidence type="ECO:0000259" key="8">
    <source>
        <dbReference type="PROSITE" id="PS51709"/>
    </source>
</evidence>
<dbReference type="Proteomes" id="UP000240535">
    <property type="component" value="Unassembled WGS sequence"/>
</dbReference>
<dbReference type="Gene3D" id="1.20.120.430">
    <property type="entry name" value="tRNA modification GTPase MnmE domain 2"/>
    <property type="match status" value="1"/>
</dbReference>
<evidence type="ECO:0000313" key="9">
    <source>
        <dbReference type="EMBL" id="PSM51727.1"/>
    </source>
</evidence>
<dbReference type="Gene3D" id="3.40.50.300">
    <property type="entry name" value="P-loop containing nucleotide triphosphate hydrolases"/>
    <property type="match status" value="1"/>
</dbReference>
<dbReference type="InterPro" id="IPR025867">
    <property type="entry name" value="MnmE_helical"/>
</dbReference>
<feature type="binding site" evidence="6">
    <location>
        <position position="21"/>
    </location>
    <ligand>
        <name>(6S)-5-formyl-5,6,7,8-tetrahydrofolate</name>
        <dbReference type="ChEBI" id="CHEBI:57457"/>
    </ligand>
</feature>
<keyword evidence="6" id="KW-0460">Magnesium</keyword>
<dbReference type="AlphaFoldDB" id="A0A2P8QZQ0"/>
<evidence type="ECO:0000256" key="4">
    <source>
        <dbReference type="ARBA" id="ARBA00022958"/>
    </source>
</evidence>
<dbReference type="GO" id="GO:0046872">
    <property type="term" value="F:metal ion binding"/>
    <property type="evidence" value="ECO:0007669"/>
    <property type="project" value="UniProtKB-KW"/>
</dbReference>
<dbReference type="GO" id="GO:0005525">
    <property type="term" value="F:GTP binding"/>
    <property type="evidence" value="ECO:0007669"/>
    <property type="project" value="UniProtKB-UniRule"/>
</dbReference>
<keyword evidence="6" id="KW-0479">Metal-binding</keyword>
<keyword evidence="6" id="KW-0963">Cytoplasm</keyword>
<dbReference type="NCBIfam" id="TIGR00450">
    <property type="entry name" value="mnmE_trmE_thdF"/>
    <property type="match status" value="1"/>
</dbReference>
<dbReference type="PANTHER" id="PTHR42714:SF2">
    <property type="entry name" value="TRNA MODIFICATION GTPASE GTPBP3, MITOCHONDRIAL"/>
    <property type="match status" value="1"/>
</dbReference>
<comment type="similarity">
    <text evidence="1 6 7">Belongs to the TRAFAC class TrmE-Era-EngA-EngB-Septin-like GTPase superfamily. TrmE GTPase family.</text>
</comment>
<feature type="binding site" evidence="6">
    <location>
        <begin position="224"/>
        <end position="229"/>
    </location>
    <ligand>
        <name>GTP</name>
        <dbReference type="ChEBI" id="CHEBI:37565"/>
    </ligand>
</feature>
<dbReference type="RefSeq" id="WP_106871795.1">
    <property type="nucleotide sequence ID" value="NZ_CP053841.1"/>
</dbReference>
<dbReference type="SUPFAM" id="SSF52540">
    <property type="entry name" value="P-loop containing nucleoside triphosphate hydrolases"/>
    <property type="match status" value="1"/>
</dbReference>
<dbReference type="Pfam" id="PF01926">
    <property type="entry name" value="MMR_HSR1"/>
    <property type="match status" value="1"/>
</dbReference>
<dbReference type="Gene3D" id="3.30.1360.120">
    <property type="entry name" value="Probable tRNA modification gtpase trme, domain 1"/>
    <property type="match status" value="1"/>
</dbReference>
<dbReference type="GO" id="GO:0030488">
    <property type="term" value="P:tRNA methylation"/>
    <property type="evidence" value="ECO:0007669"/>
    <property type="project" value="TreeGrafter"/>
</dbReference>
<dbReference type="HAMAP" id="MF_00379">
    <property type="entry name" value="GTPase_MnmE"/>
    <property type="match status" value="1"/>
</dbReference>
<keyword evidence="2 6" id="KW-0819">tRNA processing</keyword>
<comment type="caution">
    <text evidence="9">The sequence shown here is derived from an EMBL/GenBank/DDBJ whole genome shotgun (WGS) entry which is preliminary data.</text>
</comment>
<dbReference type="OrthoDB" id="9805918at2"/>
<feature type="binding site" evidence="6">
    <location>
        <position position="79"/>
    </location>
    <ligand>
        <name>(6S)-5-formyl-5,6,7,8-tetrahydrofolate</name>
        <dbReference type="ChEBI" id="CHEBI:57457"/>
    </ligand>
</feature>
<dbReference type="InterPro" id="IPR031168">
    <property type="entry name" value="G_TrmE"/>
</dbReference>
<evidence type="ECO:0000313" key="10">
    <source>
        <dbReference type="Proteomes" id="UP000240535"/>
    </source>
</evidence>
<dbReference type="InterPro" id="IPR006073">
    <property type="entry name" value="GTP-bd"/>
</dbReference>
<dbReference type="InterPro" id="IPR027266">
    <property type="entry name" value="TrmE/GcvT-like"/>
</dbReference>
<dbReference type="CDD" id="cd14858">
    <property type="entry name" value="TrmE_N"/>
    <property type="match status" value="1"/>
</dbReference>
<organism evidence="9 10">
    <name type="scientific">Campylobacter blaseri</name>
    <dbReference type="NCBI Taxonomy" id="2042961"/>
    <lineage>
        <taxon>Bacteria</taxon>
        <taxon>Pseudomonadati</taxon>
        <taxon>Campylobacterota</taxon>
        <taxon>Epsilonproteobacteria</taxon>
        <taxon>Campylobacterales</taxon>
        <taxon>Campylobacteraceae</taxon>
        <taxon>Campylobacter</taxon>
    </lineage>
</organism>
<dbReference type="PRINTS" id="PR00326">
    <property type="entry name" value="GTP1OBG"/>
</dbReference>
<feature type="binding site" evidence="6">
    <location>
        <position position="118"/>
    </location>
    <ligand>
        <name>(6S)-5-formyl-5,6,7,8-tetrahydrofolate</name>
        <dbReference type="ChEBI" id="CHEBI:57457"/>
    </ligand>
</feature>
<dbReference type="Pfam" id="PF12631">
    <property type="entry name" value="MnmE_helical"/>
    <property type="match status" value="1"/>
</dbReference>
<feature type="binding site" evidence="6">
    <location>
        <begin position="243"/>
        <end position="249"/>
    </location>
    <ligand>
        <name>GTP</name>
        <dbReference type="ChEBI" id="CHEBI:37565"/>
    </ligand>
</feature>
<dbReference type="InterPro" id="IPR018948">
    <property type="entry name" value="GTP-bd_TrmE_N"/>
</dbReference>
<reference evidence="10" key="1">
    <citation type="submission" date="2017-10" db="EMBL/GenBank/DDBJ databases">
        <title>Campylobacter species from seals.</title>
        <authorList>
            <person name="Gilbert M.J."/>
            <person name="Zomer A.L."/>
            <person name="Timmerman A.J."/>
            <person name="Duim B."/>
            <person name="Wagenaar J.A."/>
        </authorList>
    </citation>
    <scope>NUCLEOTIDE SEQUENCE [LARGE SCALE GENOMIC DNA]</scope>
    <source>
        <strain evidence="10">17S00004-5</strain>
    </source>
</reference>
<dbReference type="PANTHER" id="PTHR42714">
    <property type="entry name" value="TRNA MODIFICATION GTPASE GTPBP3"/>
    <property type="match status" value="1"/>
</dbReference>
<keyword evidence="3 6" id="KW-0547">Nucleotide-binding</keyword>
<keyword evidence="10" id="KW-1185">Reference proteome</keyword>
<dbReference type="GO" id="GO:0003924">
    <property type="term" value="F:GTPase activity"/>
    <property type="evidence" value="ECO:0007669"/>
    <property type="project" value="UniProtKB-UniRule"/>
</dbReference>
<proteinExistence type="inferred from homology"/>
<evidence type="ECO:0000256" key="3">
    <source>
        <dbReference type="ARBA" id="ARBA00022741"/>
    </source>
</evidence>
<dbReference type="EMBL" id="PDHH01000005">
    <property type="protein sequence ID" value="PSM51727.1"/>
    <property type="molecule type" value="Genomic_DNA"/>
</dbReference>
<keyword evidence="5 6" id="KW-0342">GTP-binding</keyword>
<feature type="binding site" evidence="6">
    <location>
        <position position="228"/>
    </location>
    <ligand>
        <name>Mg(2+)</name>
        <dbReference type="ChEBI" id="CHEBI:18420"/>
    </ligand>
</feature>
<comment type="cofactor">
    <cofactor evidence="6">
        <name>K(+)</name>
        <dbReference type="ChEBI" id="CHEBI:29103"/>
    </cofactor>
    <text evidence="6">Binds 1 potassium ion per subunit.</text>
</comment>
<feature type="domain" description="TrmE-type G" evidence="8">
    <location>
        <begin position="214"/>
        <end position="366"/>
    </location>
</feature>
<name>A0A2P8QZQ0_9BACT</name>
<dbReference type="GO" id="GO:0005829">
    <property type="term" value="C:cytosol"/>
    <property type="evidence" value="ECO:0007669"/>
    <property type="project" value="TreeGrafter"/>
</dbReference>
<protein>
    <recommendedName>
        <fullName evidence="6">tRNA modification GTPase MnmE</fullName>
        <ecNumber evidence="6">3.6.-.-</ecNumber>
    </recommendedName>
</protein>
<dbReference type="InterPro" id="IPR027368">
    <property type="entry name" value="MnmE_dom2"/>
</dbReference>
<feature type="binding site" evidence="6">
    <location>
        <position position="441"/>
    </location>
    <ligand>
        <name>(6S)-5-formyl-5,6,7,8-tetrahydrofolate</name>
        <dbReference type="ChEBI" id="CHEBI:57457"/>
    </ligand>
</feature>
<keyword evidence="6" id="KW-0378">Hydrolase</keyword>
<comment type="subcellular location">
    <subcellularLocation>
        <location evidence="6">Cytoplasm</location>
    </subcellularLocation>
</comment>